<dbReference type="InterPro" id="IPR014729">
    <property type="entry name" value="Rossmann-like_a/b/a_fold"/>
</dbReference>
<evidence type="ECO:0000256" key="4">
    <source>
        <dbReference type="ARBA" id="ARBA00022741"/>
    </source>
</evidence>
<dbReference type="InterPro" id="IPR022310">
    <property type="entry name" value="NAD/GMP_synthase"/>
</dbReference>
<evidence type="ECO:0000256" key="11">
    <source>
        <dbReference type="SAM" id="MobiDB-lite"/>
    </source>
</evidence>
<comment type="pathway">
    <text evidence="8">Cofactor biosynthesis; NAD(+) biosynthesis; NAD(+) from deamido-NAD(+) (ammonia route): step 1/1.</text>
</comment>
<keyword evidence="3 8" id="KW-0479">Metal-binding</keyword>
<dbReference type="NCBIfam" id="TIGR00552">
    <property type="entry name" value="nadE"/>
    <property type="match status" value="1"/>
</dbReference>
<accession>A0ABW2UXJ1</accession>
<feature type="binding site" evidence="8">
    <location>
        <position position="167"/>
    </location>
    <ligand>
        <name>ATP</name>
        <dbReference type="ChEBI" id="CHEBI:30616"/>
    </ligand>
</feature>
<feature type="binding site" evidence="8">
    <location>
        <position position="33"/>
    </location>
    <ligand>
        <name>Mg(2+)</name>
        <dbReference type="ChEBI" id="CHEBI:18420"/>
    </ligand>
</feature>
<feature type="binding site" evidence="8">
    <location>
        <position position="189"/>
    </location>
    <ligand>
        <name>ATP</name>
        <dbReference type="ChEBI" id="CHEBI:30616"/>
    </ligand>
</feature>
<organism evidence="13 14">
    <name type="scientific">Lentibacillus kimchii</name>
    <dbReference type="NCBI Taxonomy" id="1542911"/>
    <lineage>
        <taxon>Bacteria</taxon>
        <taxon>Bacillati</taxon>
        <taxon>Bacillota</taxon>
        <taxon>Bacilli</taxon>
        <taxon>Bacillales</taxon>
        <taxon>Bacillaceae</taxon>
        <taxon>Lentibacillus</taxon>
    </lineage>
</organism>
<keyword evidence="2 8" id="KW-0436">Ligase</keyword>
<comment type="similarity">
    <text evidence="1 8 9">Belongs to the NAD synthetase family.</text>
</comment>
<comment type="subunit">
    <text evidence="8">Homodimer.</text>
</comment>
<dbReference type="PANTHER" id="PTHR23090:SF9">
    <property type="entry name" value="GLUTAMINE-DEPENDENT NAD(+) SYNTHETASE"/>
    <property type="match status" value="1"/>
</dbReference>
<protein>
    <recommendedName>
        <fullName evidence="8 10">NH(3)-dependent NAD(+) synthetase</fullName>
        <ecNumber evidence="8 10">6.3.1.5</ecNumber>
    </recommendedName>
</protein>
<evidence type="ECO:0000256" key="8">
    <source>
        <dbReference type="HAMAP-Rule" id="MF_00193"/>
    </source>
</evidence>
<evidence type="ECO:0000259" key="12">
    <source>
        <dbReference type="Pfam" id="PF02540"/>
    </source>
</evidence>
<evidence type="ECO:0000313" key="13">
    <source>
        <dbReference type="EMBL" id="MFC7747983.1"/>
    </source>
</evidence>
<keyword evidence="4 8" id="KW-0547">Nucleotide-binding</keyword>
<dbReference type="PANTHER" id="PTHR23090">
    <property type="entry name" value="NH 3 /GLUTAMINE-DEPENDENT NAD + SYNTHETASE"/>
    <property type="match status" value="1"/>
</dbReference>
<sequence>MEKTIQNIIAWLQEQTKEAGVNGLLVGVSGGLDSAVVAYLIQRAFPDNSLGVIMPVHTNSNDLAHAREVMDGSGIHGLTLDLSEAHNQMYTTISQQLKETNAFEQTSDQLANANLQARLRMSALYTVAAHYNYLVVGTDNAAEWYIGYFTKYGDGGVDLHPLVTYTKQEVYAMGEYLGVPGAILTKKPSAGLWEGQTDESEIGMTYDTIDAYLEGQEISADDKELIEQKHQRTAHKRGAVKQYQRMDK</sequence>
<comment type="catalytic activity">
    <reaction evidence="8 10">
        <text>deamido-NAD(+) + NH4(+) + ATP = AMP + diphosphate + NAD(+) + H(+)</text>
        <dbReference type="Rhea" id="RHEA:21188"/>
        <dbReference type="ChEBI" id="CHEBI:15378"/>
        <dbReference type="ChEBI" id="CHEBI:28938"/>
        <dbReference type="ChEBI" id="CHEBI:30616"/>
        <dbReference type="ChEBI" id="CHEBI:33019"/>
        <dbReference type="ChEBI" id="CHEBI:57540"/>
        <dbReference type="ChEBI" id="CHEBI:58437"/>
        <dbReference type="ChEBI" id="CHEBI:456215"/>
        <dbReference type="EC" id="6.3.1.5"/>
    </reaction>
</comment>
<evidence type="ECO:0000256" key="10">
    <source>
        <dbReference type="RuleBase" id="RU003812"/>
    </source>
</evidence>
<feature type="binding site" evidence="8">
    <location>
        <position position="143"/>
    </location>
    <ligand>
        <name>Mg(2+)</name>
        <dbReference type="ChEBI" id="CHEBI:18420"/>
    </ligand>
</feature>
<dbReference type="HAMAP" id="MF_00193">
    <property type="entry name" value="NadE_ammonia_dep"/>
    <property type="match status" value="1"/>
</dbReference>
<keyword evidence="5 8" id="KW-0067">ATP-binding</keyword>
<evidence type="ECO:0000256" key="5">
    <source>
        <dbReference type="ARBA" id="ARBA00022840"/>
    </source>
</evidence>
<dbReference type="InterPro" id="IPR022926">
    <property type="entry name" value="NH(3)-dep_NAD(+)_synth"/>
</dbReference>
<feature type="domain" description="NAD/GMP synthase" evidence="12">
    <location>
        <begin position="5"/>
        <end position="237"/>
    </location>
</feature>
<evidence type="ECO:0000256" key="9">
    <source>
        <dbReference type="RuleBase" id="RU003811"/>
    </source>
</evidence>
<feature type="binding site" description="in other chain" evidence="8">
    <location>
        <begin position="235"/>
        <end position="236"/>
    </location>
    <ligand>
        <name>deamido-NAD(+)</name>
        <dbReference type="ChEBI" id="CHEBI:58437"/>
        <note>ligand shared between two neighboring subunits</note>
    </ligand>
</feature>
<evidence type="ECO:0000256" key="1">
    <source>
        <dbReference type="ARBA" id="ARBA00005859"/>
    </source>
</evidence>
<dbReference type="InterPro" id="IPR003694">
    <property type="entry name" value="NAD_synthase"/>
</dbReference>
<evidence type="ECO:0000256" key="6">
    <source>
        <dbReference type="ARBA" id="ARBA00022842"/>
    </source>
</evidence>
<comment type="caution">
    <text evidence="13">The sequence shown here is derived from an EMBL/GenBank/DDBJ whole genome shotgun (WGS) entry which is preliminary data.</text>
</comment>
<reference evidence="14" key="1">
    <citation type="journal article" date="2019" name="Int. J. Syst. Evol. Microbiol.">
        <title>The Global Catalogue of Microorganisms (GCM) 10K type strain sequencing project: providing services to taxonomists for standard genome sequencing and annotation.</title>
        <authorList>
            <consortium name="The Broad Institute Genomics Platform"/>
            <consortium name="The Broad Institute Genome Sequencing Center for Infectious Disease"/>
            <person name="Wu L."/>
            <person name="Ma J."/>
        </authorList>
    </citation>
    <scope>NUCLEOTIDE SEQUENCE [LARGE SCALE GENOMIC DNA]</scope>
    <source>
        <strain evidence="14">JCM 30234</strain>
    </source>
</reference>
<feature type="binding site" evidence="8">
    <location>
        <begin position="27"/>
        <end position="34"/>
    </location>
    <ligand>
        <name>ATP</name>
        <dbReference type="ChEBI" id="CHEBI:30616"/>
    </ligand>
</feature>
<dbReference type="EMBL" id="JBHTGR010000057">
    <property type="protein sequence ID" value="MFC7747983.1"/>
    <property type="molecule type" value="Genomic_DNA"/>
</dbReference>
<dbReference type="GO" id="GO:0008795">
    <property type="term" value="F:NAD+ synthase activity"/>
    <property type="evidence" value="ECO:0007669"/>
    <property type="project" value="UniProtKB-EC"/>
</dbReference>
<feature type="binding site" evidence="8">
    <location>
        <position position="158"/>
    </location>
    <ligand>
        <name>deamido-NAD(+)</name>
        <dbReference type="ChEBI" id="CHEBI:58437"/>
        <note>ligand shared between two neighboring subunits</note>
    </ligand>
</feature>
<feature type="region of interest" description="Disordered" evidence="11">
    <location>
        <begin position="229"/>
        <end position="248"/>
    </location>
</feature>
<dbReference type="RefSeq" id="WP_382360708.1">
    <property type="nucleotide sequence ID" value="NZ_JBHTGR010000057.1"/>
</dbReference>
<dbReference type="SUPFAM" id="SSF52402">
    <property type="entry name" value="Adenine nucleotide alpha hydrolases-like"/>
    <property type="match status" value="1"/>
</dbReference>
<keyword evidence="14" id="KW-1185">Reference proteome</keyword>
<dbReference type="Gene3D" id="3.40.50.620">
    <property type="entry name" value="HUPs"/>
    <property type="match status" value="1"/>
</dbReference>
<dbReference type="CDD" id="cd00553">
    <property type="entry name" value="NAD_synthase"/>
    <property type="match status" value="1"/>
</dbReference>
<dbReference type="EC" id="6.3.1.5" evidence="8 10"/>
<feature type="binding site" description="in other chain" evidence="8">
    <location>
        <position position="151"/>
    </location>
    <ligand>
        <name>deamido-NAD(+)</name>
        <dbReference type="ChEBI" id="CHEBI:58437"/>
        <note>ligand shared between two neighboring subunits</note>
    </ligand>
</feature>
<gene>
    <name evidence="8 13" type="primary">nadE</name>
    <name evidence="13" type="ORF">ACFQU8_12375</name>
</gene>
<evidence type="ECO:0000256" key="2">
    <source>
        <dbReference type="ARBA" id="ARBA00022598"/>
    </source>
</evidence>
<evidence type="ECO:0000313" key="14">
    <source>
        <dbReference type="Proteomes" id="UP001596620"/>
    </source>
</evidence>
<keyword evidence="6 8" id="KW-0460">Magnesium</keyword>
<evidence type="ECO:0000256" key="7">
    <source>
        <dbReference type="ARBA" id="ARBA00023027"/>
    </source>
</evidence>
<keyword evidence="7 8" id="KW-0520">NAD</keyword>
<name>A0ABW2UXJ1_9BACI</name>
<proteinExistence type="inferred from homology"/>
<feature type="binding site" description="in other chain" evidence="8">
    <location>
        <position position="118"/>
    </location>
    <ligand>
        <name>deamido-NAD(+)</name>
        <dbReference type="ChEBI" id="CHEBI:58437"/>
        <note>ligand shared between two neighboring subunits</note>
    </ligand>
</feature>
<feature type="binding site" evidence="8">
    <location>
        <position position="138"/>
    </location>
    <ligand>
        <name>ATP</name>
        <dbReference type="ChEBI" id="CHEBI:30616"/>
    </ligand>
</feature>
<dbReference type="Pfam" id="PF02540">
    <property type="entry name" value="NAD_synthase"/>
    <property type="match status" value="1"/>
</dbReference>
<evidence type="ECO:0000256" key="3">
    <source>
        <dbReference type="ARBA" id="ARBA00022723"/>
    </source>
</evidence>
<dbReference type="Proteomes" id="UP001596620">
    <property type="component" value="Unassembled WGS sequence"/>
</dbReference>
<comment type="function">
    <text evidence="8">Catalyzes the ATP-dependent amidation of deamido-NAD to form NAD. Uses ammonia as a nitrogen source.</text>
</comment>